<proteinExistence type="predicted"/>
<accession>A0ABU9XK68</accession>
<gene>
    <name evidence="1" type="ORF">ABC228_15970</name>
</gene>
<dbReference type="RefSeq" id="WP_345826175.1">
    <property type="nucleotide sequence ID" value="NZ_JBDIML010000006.1"/>
</dbReference>
<dbReference type="EMBL" id="JBDIML010000006">
    <property type="protein sequence ID" value="MEN2768681.1"/>
    <property type="molecule type" value="Genomic_DNA"/>
</dbReference>
<dbReference type="InterPro" id="IPR036291">
    <property type="entry name" value="NAD(P)-bd_dom_sf"/>
</dbReference>
<evidence type="ECO:0000313" key="2">
    <source>
        <dbReference type="Proteomes" id="UP001444625"/>
    </source>
</evidence>
<reference evidence="1 2" key="1">
    <citation type="submission" date="2024-05" db="EMBL/GenBank/DDBJ databases">
        <authorList>
            <person name="Haq I."/>
            <person name="Ullah Z."/>
            <person name="Ahmad R."/>
            <person name="Li M."/>
            <person name="Tong Y."/>
        </authorList>
    </citation>
    <scope>NUCLEOTIDE SEQUENCE [LARGE SCALE GENOMIC DNA]</scope>
    <source>
        <strain evidence="1 2">16A2E</strain>
    </source>
</reference>
<organism evidence="1 2">
    <name type="scientific">Ornithinibacillus xuwenensis</name>
    <dbReference type="NCBI Taxonomy" id="3144668"/>
    <lineage>
        <taxon>Bacteria</taxon>
        <taxon>Bacillati</taxon>
        <taxon>Bacillota</taxon>
        <taxon>Bacilli</taxon>
        <taxon>Bacillales</taxon>
        <taxon>Bacillaceae</taxon>
        <taxon>Ornithinibacillus</taxon>
    </lineage>
</organism>
<dbReference type="Proteomes" id="UP001444625">
    <property type="component" value="Unassembled WGS sequence"/>
</dbReference>
<evidence type="ECO:0008006" key="3">
    <source>
        <dbReference type="Google" id="ProtNLM"/>
    </source>
</evidence>
<name>A0ABU9XK68_9BACI</name>
<dbReference type="Gene3D" id="3.40.50.720">
    <property type="entry name" value="NAD(P)-binding Rossmann-like Domain"/>
    <property type="match status" value="1"/>
</dbReference>
<sequence>MKSVAIIGAGQLGSRHLQALALYEDPLTIYLVDPVEASRNLSKERFSEVDQLHNKNIVEASNMENMPSIIDFAVIATTSTHRLLALEELLTRSEVKYLLLEKFLFPQEAEYSTALELISHYDVEVYVNCPRRLWPIYNKIKMDMSHDTNINLTVTGSNWNLASNAIHFIDLFAFITGESELCIQTDHLNSELLSNKRKGFIEFSGTLEGNTSNNNHFSLTSTIDSVSTLTVQFESDQHKYSLHEGNGQIKIYNLAKDEWFMEEFAVPKQSELTNLVFKELFETNYCNLVPYRESAKLHLSYLKSVNIFLNKNNKEGVIT</sequence>
<dbReference type="SUPFAM" id="SSF51735">
    <property type="entry name" value="NAD(P)-binding Rossmann-fold domains"/>
    <property type="match status" value="1"/>
</dbReference>
<protein>
    <recommendedName>
        <fullName evidence="3">Gfo/Idh/MocA-like oxidoreductase N-terminal domain-containing protein</fullName>
    </recommendedName>
</protein>
<comment type="caution">
    <text evidence="1">The sequence shown here is derived from an EMBL/GenBank/DDBJ whole genome shotgun (WGS) entry which is preliminary data.</text>
</comment>
<evidence type="ECO:0000313" key="1">
    <source>
        <dbReference type="EMBL" id="MEN2768681.1"/>
    </source>
</evidence>
<keyword evidence="2" id="KW-1185">Reference proteome</keyword>